<feature type="active site" evidence="2">
    <location>
        <position position="187"/>
    </location>
</feature>
<dbReference type="UniPathway" id="UPA00219"/>
<dbReference type="EC" id="3.5.1.2" evidence="2"/>
<dbReference type="InterPro" id="IPR011698">
    <property type="entry name" value="GATase_3"/>
</dbReference>
<sequence length="242" mass="25324">MTRQLTIISVLPDLLNTNGDAANARVLAQRARWSGHEASVVEVRSRADLPESVDAIVIGSGADAELVGARDILLTMVDELRAWTTAGVPLLAVGTGWELLSWGIELHSGTVVEGLGLVAGRAVPRVVRATDDIVVTSKHGRLVGFENHARDYVGAEASPLGRVLSGTGNGNGGEGLVMGDLIGTHLHGPVLARNPGLADHMLRAAFGRVGEVYESGERTAPVDAMAHAVRDQIATRLSLSGE</sequence>
<dbReference type="OrthoDB" id="9782045at2"/>
<comment type="subunit">
    <text evidence="2">Forms a heterodimer with MurT.</text>
</comment>
<dbReference type="Pfam" id="PF07685">
    <property type="entry name" value="GATase_3"/>
    <property type="match status" value="1"/>
</dbReference>
<dbReference type="SUPFAM" id="SSF52317">
    <property type="entry name" value="Class I glutamine amidotransferase-like"/>
    <property type="match status" value="1"/>
</dbReference>
<evidence type="ECO:0000313" key="5">
    <source>
        <dbReference type="Proteomes" id="UP000298218"/>
    </source>
</evidence>
<feature type="domain" description="CobB/CobQ-like glutamine amidotransferase" evidence="3">
    <location>
        <begin position="38"/>
        <end position="194"/>
    </location>
</feature>
<dbReference type="PROSITE" id="PS51274">
    <property type="entry name" value="GATASE_COBBQ"/>
    <property type="match status" value="1"/>
</dbReference>
<name>A0A4Y8KPK0_9MICO</name>
<evidence type="ECO:0000313" key="4">
    <source>
        <dbReference type="EMBL" id="TFD80517.1"/>
    </source>
</evidence>
<dbReference type="GO" id="GO:0004359">
    <property type="term" value="F:glutaminase activity"/>
    <property type="evidence" value="ECO:0007669"/>
    <property type="project" value="UniProtKB-UniRule"/>
</dbReference>
<dbReference type="AlphaFoldDB" id="A0A4Y8KPK0"/>
<keyword evidence="2" id="KW-0573">Peptidoglycan synthesis</keyword>
<dbReference type="EMBL" id="SOHQ01000015">
    <property type="protein sequence ID" value="TFD80517.1"/>
    <property type="molecule type" value="Genomic_DNA"/>
</dbReference>
<comment type="similarity">
    <text evidence="2">Belongs to the CobB/CobQ family. GatD subfamily.</text>
</comment>
<comment type="caution">
    <text evidence="2">Lacks conserved residue(s) required for the propagation of feature annotation.</text>
</comment>
<dbReference type="Proteomes" id="UP000298218">
    <property type="component" value="Unassembled WGS sequence"/>
</dbReference>
<gene>
    <name evidence="2" type="primary">gatD</name>
    <name evidence="4" type="ORF">E3T53_05440</name>
</gene>
<dbReference type="GO" id="GO:0008360">
    <property type="term" value="P:regulation of cell shape"/>
    <property type="evidence" value="ECO:0007669"/>
    <property type="project" value="UniProtKB-KW"/>
</dbReference>
<keyword evidence="2" id="KW-0378">Hydrolase</keyword>
<keyword evidence="2" id="KW-0436">Ligase</keyword>
<comment type="catalytic activity">
    <reaction evidence="2">
        <text>beta-D-GlcNAc-(1-&gt;4)-Mur2Ac(oyl-L-Ala-gamma-D-Glu-L-Lys-D-Ala-D-Ala)-di-trans,octa-cis-undecaprenyl diphosphate + L-glutamine + ATP + H2O = beta-D-GlcNAc-(1-&gt;4)-Mur2Ac(oyl-L-Ala-D-isoglutaminyl-L-Lys-D-Ala-D-Ala)-di-trans,octa-cis-undecaprenyl diphosphate + L-glutamate + ADP + phosphate + H(+)</text>
        <dbReference type="Rhea" id="RHEA:57928"/>
        <dbReference type="ChEBI" id="CHEBI:15377"/>
        <dbReference type="ChEBI" id="CHEBI:15378"/>
        <dbReference type="ChEBI" id="CHEBI:29985"/>
        <dbReference type="ChEBI" id="CHEBI:30616"/>
        <dbReference type="ChEBI" id="CHEBI:43474"/>
        <dbReference type="ChEBI" id="CHEBI:58359"/>
        <dbReference type="ChEBI" id="CHEBI:60033"/>
        <dbReference type="ChEBI" id="CHEBI:62233"/>
        <dbReference type="ChEBI" id="CHEBI:456216"/>
        <dbReference type="EC" id="6.3.5.13"/>
    </reaction>
</comment>
<keyword evidence="5" id="KW-1185">Reference proteome</keyword>
<keyword evidence="2" id="KW-0133">Cell shape</keyword>
<dbReference type="InterPro" id="IPR029062">
    <property type="entry name" value="Class_I_gatase-like"/>
</dbReference>
<accession>A0A4Y8KPK0</accession>
<dbReference type="RefSeq" id="WP_134171539.1">
    <property type="nucleotide sequence ID" value="NZ_SODI01000001.1"/>
</dbReference>
<dbReference type="EC" id="6.3.5.13" evidence="2"/>
<keyword evidence="1 2" id="KW-0315">Glutamine amidotransferase</keyword>
<dbReference type="GO" id="GO:0140282">
    <property type="term" value="F:carbon-nitrogen ligase activity on lipid II"/>
    <property type="evidence" value="ECO:0007669"/>
    <property type="project" value="UniProtKB-UniRule"/>
</dbReference>
<comment type="pathway">
    <text evidence="2">Cell wall biogenesis; peptidoglycan biosynthesis.</text>
</comment>
<dbReference type="HAMAP" id="MF_02213">
    <property type="entry name" value="Lipid_II_synth_GatD"/>
    <property type="match status" value="1"/>
</dbReference>
<dbReference type="InterPro" id="IPR043702">
    <property type="entry name" value="Lipid_II_synth_GatD"/>
</dbReference>
<dbReference type="GO" id="GO:0009252">
    <property type="term" value="P:peptidoglycan biosynthetic process"/>
    <property type="evidence" value="ECO:0007669"/>
    <property type="project" value="UniProtKB-UniRule"/>
</dbReference>
<keyword evidence="2" id="KW-0961">Cell wall biogenesis/degradation</keyword>
<comment type="catalytic activity">
    <reaction evidence="2">
        <text>L-glutamine + H2O = L-glutamate + NH4(+)</text>
        <dbReference type="Rhea" id="RHEA:15889"/>
        <dbReference type="ChEBI" id="CHEBI:15377"/>
        <dbReference type="ChEBI" id="CHEBI:28938"/>
        <dbReference type="ChEBI" id="CHEBI:29985"/>
        <dbReference type="ChEBI" id="CHEBI:58359"/>
        <dbReference type="EC" id="3.5.1.2"/>
    </reaction>
</comment>
<evidence type="ECO:0000256" key="1">
    <source>
        <dbReference type="ARBA" id="ARBA00022962"/>
    </source>
</evidence>
<evidence type="ECO:0000259" key="3">
    <source>
        <dbReference type="Pfam" id="PF07685"/>
    </source>
</evidence>
<dbReference type="GO" id="GO:0071555">
    <property type="term" value="P:cell wall organization"/>
    <property type="evidence" value="ECO:0007669"/>
    <property type="project" value="UniProtKB-KW"/>
</dbReference>
<proteinExistence type="inferred from homology"/>
<comment type="function">
    <text evidence="2">The lipid II isoglutaminyl synthase complex catalyzes the formation of alpha-D-isoglutamine in the cell wall lipid II stem peptide. The GatD subunit catalyzes the hydrolysis of glutamine to glutamate and ammonia. The resulting ammonia molecule is channeled to the active site of MurT.</text>
</comment>
<organism evidence="4 5">
    <name type="scientific">Cryobacterium psychrophilum</name>
    <dbReference type="NCBI Taxonomy" id="41988"/>
    <lineage>
        <taxon>Bacteria</taxon>
        <taxon>Bacillati</taxon>
        <taxon>Actinomycetota</taxon>
        <taxon>Actinomycetes</taxon>
        <taxon>Micrococcales</taxon>
        <taxon>Microbacteriaceae</taxon>
        <taxon>Cryobacterium</taxon>
    </lineage>
</organism>
<protein>
    <recommendedName>
        <fullName evidence="2">Lipid II isoglutaminyl synthase (glutamine-hydrolyzing) subunit GatD</fullName>
        <ecNumber evidence="2">6.3.5.13</ecNumber>
    </recommendedName>
    <alternativeName>
        <fullName evidence="2">Lipid II isoglutaminyl synthase glutaminase subunit</fullName>
        <ecNumber evidence="2">3.5.1.2</ecNumber>
    </alternativeName>
</protein>
<comment type="caution">
    <text evidence="4">The sequence shown here is derived from an EMBL/GenBank/DDBJ whole genome shotgun (WGS) entry which is preliminary data.</text>
</comment>
<feature type="binding site" evidence="2">
    <location>
        <position position="128"/>
    </location>
    <ligand>
        <name>substrate</name>
    </ligand>
</feature>
<evidence type="ECO:0000256" key="2">
    <source>
        <dbReference type="HAMAP-Rule" id="MF_02213"/>
    </source>
</evidence>
<reference evidence="4 5" key="1">
    <citation type="submission" date="2019-03" db="EMBL/GenBank/DDBJ databases">
        <title>Genomics of glacier-inhabiting Cryobacterium strains.</title>
        <authorList>
            <person name="Liu Q."/>
            <person name="Xin Y.-H."/>
        </authorList>
    </citation>
    <scope>NUCLEOTIDE SEQUENCE [LARGE SCALE GENOMIC DNA]</scope>
    <source>
        <strain evidence="4 5">CGMCC 1.4292</strain>
    </source>
</reference>